<reference evidence="6" key="1">
    <citation type="submission" date="2016-10" db="EMBL/GenBank/DDBJ databases">
        <authorList>
            <person name="Varghese N."/>
            <person name="Submissions S."/>
        </authorList>
    </citation>
    <scope>NUCLEOTIDE SEQUENCE [LARGE SCALE GENOMIC DNA]</scope>
    <source>
        <strain evidence="6">DSM 44209</strain>
    </source>
</reference>
<organism evidence="5 6">
    <name type="scientific">Geodermatophilus poikilotrophus</name>
    <dbReference type="NCBI Taxonomy" id="1333667"/>
    <lineage>
        <taxon>Bacteria</taxon>
        <taxon>Bacillati</taxon>
        <taxon>Actinomycetota</taxon>
        <taxon>Actinomycetes</taxon>
        <taxon>Geodermatophilales</taxon>
        <taxon>Geodermatophilaceae</taxon>
        <taxon>Geodermatophilus</taxon>
    </lineage>
</organism>
<dbReference type="Proteomes" id="UP000198507">
    <property type="component" value="Unassembled WGS sequence"/>
</dbReference>
<feature type="region of interest" description="Disordered" evidence="2">
    <location>
        <begin position="58"/>
        <end position="84"/>
    </location>
</feature>
<name>A0A1H9YE03_9ACTN</name>
<dbReference type="InterPro" id="IPR024412">
    <property type="entry name" value="Lsr2_dim_dom"/>
</dbReference>
<dbReference type="GO" id="GO:0016746">
    <property type="term" value="F:acyltransferase activity"/>
    <property type="evidence" value="ECO:0007669"/>
    <property type="project" value="InterPro"/>
</dbReference>
<accession>A0A1H9YE03</accession>
<dbReference type="InterPro" id="IPR042261">
    <property type="entry name" value="Lsr2-like_dimerization"/>
</dbReference>
<dbReference type="InterPro" id="IPR036625">
    <property type="entry name" value="E3-bd_dom_sf"/>
</dbReference>
<evidence type="ECO:0000256" key="1">
    <source>
        <dbReference type="ARBA" id="ARBA00023125"/>
    </source>
</evidence>
<gene>
    <name evidence="5" type="ORF">SAMN04488546_0055</name>
</gene>
<feature type="compositionally biased region" description="Polar residues" evidence="2">
    <location>
        <begin position="63"/>
        <end position="81"/>
    </location>
</feature>
<feature type="domain" description="Lsr2 dimerization" evidence="3">
    <location>
        <begin position="1"/>
        <end position="62"/>
    </location>
</feature>
<evidence type="ECO:0000259" key="3">
    <source>
        <dbReference type="Pfam" id="PF11774"/>
    </source>
</evidence>
<dbReference type="GO" id="GO:0003677">
    <property type="term" value="F:DNA binding"/>
    <property type="evidence" value="ECO:0007669"/>
    <property type="project" value="UniProtKB-KW"/>
</dbReference>
<dbReference type="Pfam" id="PF23359">
    <property type="entry name" value="Lsr2_DNA-bd"/>
    <property type="match status" value="1"/>
</dbReference>
<evidence type="ECO:0000313" key="5">
    <source>
        <dbReference type="EMBL" id="SES67207.1"/>
    </source>
</evidence>
<sequence length="115" mass="12537">MAQQTVVRLVDDLDETVIEKGAGQTVQFGLDGTAYELDLTDEHADELREAFSRYVRAARKTGGQKSTASKPSRTASKSEVSPQAVREWAKANKVELSARGRIPQSVIDQFKAAGN</sequence>
<evidence type="ECO:0000259" key="4">
    <source>
        <dbReference type="Pfam" id="PF23359"/>
    </source>
</evidence>
<proteinExistence type="predicted"/>
<dbReference type="InterPro" id="IPR055370">
    <property type="entry name" value="Lsr2_DNA-bd"/>
</dbReference>
<dbReference type="Gene3D" id="4.10.320.10">
    <property type="entry name" value="E3-binding domain"/>
    <property type="match status" value="1"/>
</dbReference>
<evidence type="ECO:0000313" key="6">
    <source>
        <dbReference type="Proteomes" id="UP000198507"/>
    </source>
</evidence>
<feature type="domain" description="Lsr2 DNA-binding" evidence="4">
    <location>
        <begin position="81"/>
        <end position="113"/>
    </location>
</feature>
<dbReference type="OrthoDB" id="4113332at2"/>
<keyword evidence="1" id="KW-0238">DNA-binding</keyword>
<dbReference type="RefSeq" id="WP_091437426.1">
    <property type="nucleotide sequence ID" value="NZ_FOIE01000001.1"/>
</dbReference>
<dbReference type="EMBL" id="FOIE01000001">
    <property type="protein sequence ID" value="SES67207.1"/>
    <property type="molecule type" value="Genomic_DNA"/>
</dbReference>
<dbReference type="Pfam" id="PF11774">
    <property type="entry name" value="Lsr2"/>
    <property type="match status" value="1"/>
</dbReference>
<dbReference type="Gene3D" id="3.30.60.230">
    <property type="entry name" value="Lsr2, dimerization domain"/>
    <property type="match status" value="1"/>
</dbReference>
<keyword evidence="6" id="KW-1185">Reference proteome</keyword>
<dbReference type="AlphaFoldDB" id="A0A1H9YE03"/>
<protein>
    <submittedName>
        <fullName evidence="5">Lsr2 protein</fullName>
    </submittedName>
</protein>
<evidence type="ECO:0000256" key="2">
    <source>
        <dbReference type="SAM" id="MobiDB-lite"/>
    </source>
</evidence>